<evidence type="ECO:0000313" key="3">
    <source>
        <dbReference type="Proteomes" id="UP000788153"/>
    </source>
</evidence>
<dbReference type="EC" id="2.7.7.7" evidence="2"/>
<comment type="caution">
    <text evidence="2">The sequence shown here is derived from an EMBL/GenBank/DDBJ whole genome shotgun (WGS) entry which is preliminary data.</text>
</comment>
<dbReference type="EMBL" id="JAASQP010000001">
    <property type="protein sequence ID" value="NIJ25241.1"/>
    <property type="molecule type" value="Genomic_DNA"/>
</dbReference>
<protein>
    <submittedName>
        <fullName evidence="2">DNA polymerase-3 subunit epsilon</fullName>
        <ecNumber evidence="2">2.7.7.7</ecNumber>
    </submittedName>
</protein>
<name>A0ABX0U734_9SPHN</name>
<evidence type="ECO:0000259" key="1">
    <source>
        <dbReference type="SMART" id="SM00479"/>
    </source>
</evidence>
<dbReference type="Gene3D" id="3.40.50.10190">
    <property type="entry name" value="BRCT domain"/>
    <property type="match status" value="1"/>
</dbReference>
<organism evidence="2 3">
    <name type="scientific">Sphingomonas japonica</name>
    <dbReference type="NCBI Taxonomy" id="511662"/>
    <lineage>
        <taxon>Bacteria</taxon>
        <taxon>Pseudomonadati</taxon>
        <taxon>Pseudomonadota</taxon>
        <taxon>Alphaproteobacteria</taxon>
        <taxon>Sphingomonadales</taxon>
        <taxon>Sphingomonadaceae</taxon>
        <taxon>Sphingomonas</taxon>
    </lineage>
</organism>
<proteinExistence type="predicted"/>
<evidence type="ECO:0000313" key="2">
    <source>
        <dbReference type="EMBL" id="NIJ25241.1"/>
    </source>
</evidence>
<dbReference type="InterPro" id="IPR012337">
    <property type="entry name" value="RNaseH-like_sf"/>
</dbReference>
<dbReference type="InterPro" id="IPR013520">
    <property type="entry name" value="Ribonucl_H"/>
</dbReference>
<dbReference type="Proteomes" id="UP000788153">
    <property type="component" value="Unassembled WGS sequence"/>
</dbReference>
<gene>
    <name evidence="2" type="ORF">FHT01_002783</name>
</gene>
<dbReference type="GO" id="GO:0003887">
    <property type="term" value="F:DNA-directed DNA polymerase activity"/>
    <property type="evidence" value="ECO:0007669"/>
    <property type="project" value="UniProtKB-EC"/>
</dbReference>
<dbReference type="InterPro" id="IPR036397">
    <property type="entry name" value="RNaseH_sf"/>
</dbReference>
<dbReference type="PANTHER" id="PTHR30231:SF42">
    <property type="entry name" value="EXONUCLEASE"/>
    <property type="match status" value="1"/>
</dbReference>
<keyword evidence="2" id="KW-0548">Nucleotidyltransferase</keyword>
<sequence>MFRQDLKQSVGATSIAAAEAAVDANDFVVIDVETACSRVSSICQIGIVGFRNGQITFEYEALIDPRDHFSSFNTRIHGIAAEHILGRPCFAEVHDVVSGHLSERVTVAHSYFDKSALAAACRVHDRAMVDTTWLDSVKVAKRAWPELPSHKLNVVSRHLSIPLKHHDALSDARAAGMIVVKAIEHTGMSLAEWLAPAMRQRVPPAPPPAASGPLAGERVAILGQPRNGPLAHRIAASGGRVVSGVGSTTTVLAVIADEPFGYVRYDAQYRKAEELRRSGRAIRIISERQLVAELAEFA</sequence>
<feature type="domain" description="Exonuclease" evidence="1">
    <location>
        <begin position="26"/>
        <end position="188"/>
    </location>
</feature>
<dbReference type="SMART" id="SM00479">
    <property type="entry name" value="EXOIII"/>
    <property type="match status" value="1"/>
</dbReference>
<dbReference type="Pfam" id="PF00929">
    <property type="entry name" value="RNase_T"/>
    <property type="match status" value="1"/>
</dbReference>
<dbReference type="InterPro" id="IPR036420">
    <property type="entry name" value="BRCT_dom_sf"/>
</dbReference>
<dbReference type="PANTHER" id="PTHR30231">
    <property type="entry name" value="DNA POLYMERASE III SUBUNIT EPSILON"/>
    <property type="match status" value="1"/>
</dbReference>
<keyword evidence="2" id="KW-0808">Transferase</keyword>
<keyword evidence="3" id="KW-1185">Reference proteome</keyword>
<dbReference type="SUPFAM" id="SSF53098">
    <property type="entry name" value="Ribonuclease H-like"/>
    <property type="match status" value="1"/>
</dbReference>
<dbReference type="CDD" id="cd06130">
    <property type="entry name" value="DNA_pol_III_epsilon_like"/>
    <property type="match status" value="1"/>
</dbReference>
<dbReference type="Gene3D" id="3.30.420.10">
    <property type="entry name" value="Ribonuclease H-like superfamily/Ribonuclease H"/>
    <property type="match status" value="1"/>
</dbReference>
<accession>A0ABX0U734</accession>
<reference evidence="2 3" key="1">
    <citation type="submission" date="2020-03" db="EMBL/GenBank/DDBJ databases">
        <title>Genomic Encyclopedia of Type Strains, Phase IV (KMG-IV): sequencing the most valuable type-strain genomes for metagenomic binning, comparative biology and taxonomic classification.</title>
        <authorList>
            <person name="Goeker M."/>
        </authorList>
    </citation>
    <scope>NUCLEOTIDE SEQUENCE [LARGE SCALE GENOMIC DNA]</scope>
    <source>
        <strain evidence="2 3">DSM 22753</strain>
    </source>
</reference>
<dbReference type="RefSeq" id="WP_243846750.1">
    <property type="nucleotide sequence ID" value="NZ_BAAAEV010000001.1"/>
</dbReference>